<sequence length="551" mass="60794">MEQEQQTSEPTTAASEQPESQQKETKPTEETPQPPSPNALKVAATECLNSWIYYLQMLNSLCLAGARLSHSLFNLAQSQNVPLATQCQASWDELTKATTYASHTVKAHIAMAMQDMIIGETFTEDDAQRQQEHNQQIIAENLLTFINLQYQFSIASCECMGPMAMCPSCQTTPGGQHDPECSMAALQQCFAQFYSHESRSHMSSPHFTAERSNLDSPKSQEVANPRQQSPINPSTEPRGSSPYQEPFRGPSPVHGFTGHSEIIRGPFPNPGQLHTMKSPFPMRGSRSPLHFPLFPLAGQRRWSEAAAGDVTGESSESTMRRWSMPWDCGRVETAPWQQKYFHSKLSVPVSTVSQDRSRSTTPESVPAQPGTITSGEGLAEAIQLLSCRPMRCAIPHGPLSAQFIPPFGPPPWSETHEERMPRRMYPGPLQRGIWQSVDVPQSSSMSVTEHYDIFPPVHPLTSRKSSSSTDSSSCLSIHSRSTTSSSERGSDGTNCGGEAAVRMHTNLYSIWSGSDHLPFIRLPESQEPQDDSDTEDTPTDQASNSLFPKPS</sequence>
<proteinExistence type="predicted"/>
<name>A0A8K0DEM6_IGNLU</name>
<evidence type="ECO:0000259" key="2">
    <source>
        <dbReference type="Pfam" id="PF15923"/>
    </source>
</evidence>
<protein>
    <recommendedName>
        <fullName evidence="2">DUF4745 domain-containing protein</fullName>
    </recommendedName>
</protein>
<accession>A0A8K0DEM6</accession>
<dbReference type="Proteomes" id="UP000801492">
    <property type="component" value="Unassembled WGS sequence"/>
</dbReference>
<organism evidence="3 4">
    <name type="scientific">Ignelater luminosus</name>
    <name type="common">Cucubano</name>
    <name type="synonym">Pyrophorus luminosus</name>
    <dbReference type="NCBI Taxonomy" id="2038154"/>
    <lineage>
        <taxon>Eukaryota</taxon>
        <taxon>Metazoa</taxon>
        <taxon>Ecdysozoa</taxon>
        <taxon>Arthropoda</taxon>
        <taxon>Hexapoda</taxon>
        <taxon>Insecta</taxon>
        <taxon>Pterygota</taxon>
        <taxon>Neoptera</taxon>
        <taxon>Endopterygota</taxon>
        <taxon>Coleoptera</taxon>
        <taxon>Polyphaga</taxon>
        <taxon>Elateriformia</taxon>
        <taxon>Elateroidea</taxon>
        <taxon>Elateridae</taxon>
        <taxon>Agrypninae</taxon>
        <taxon>Pyrophorini</taxon>
        <taxon>Ignelater</taxon>
    </lineage>
</organism>
<feature type="domain" description="DUF4745" evidence="2">
    <location>
        <begin position="41"/>
        <end position="158"/>
    </location>
</feature>
<dbReference type="OrthoDB" id="8183351at2759"/>
<keyword evidence="4" id="KW-1185">Reference proteome</keyword>
<dbReference type="Pfam" id="PF15923">
    <property type="entry name" value="DUF4745"/>
    <property type="match status" value="1"/>
</dbReference>
<comment type="caution">
    <text evidence="3">The sequence shown here is derived from an EMBL/GenBank/DDBJ whole genome shotgun (WGS) entry which is preliminary data.</text>
</comment>
<dbReference type="AlphaFoldDB" id="A0A8K0DEM6"/>
<feature type="compositionally biased region" description="Polar residues" evidence="1">
    <location>
        <begin position="351"/>
        <end position="363"/>
    </location>
</feature>
<feature type="compositionally biased region" description="Polar residues" evidence="1">
    <location>
        <begin position="214"/>
        <end position="243"/>
    </location>
</feature>
<evidence type="ECO:0000313" key="4">
    <source>
        <dbReference type="Proteomes" id="UP000801492"/>
    </source>
</evidence>
<feature type="compositionally biased region" description="Low complexity" evidence="1">
    <location>
        <begin position="462"/>
        <end position="487"/>
    </location>
</feature>
<feature type="compositionally biased region" description="Polar residues" evidence="1">
    <location>
        <begin position="1"/>
        <end position="18"/>
    </location>
</feature>
<feature type="region of interest" description="Disordered" evidence="1">
    <location>
        <begin position="351"/>
        <end position="373"/>
    </location>
</feature>
<dbReference type="EMBL" id="VTPC01001512">
    <property type="protein sequence ID" value="KAF2901672.1"/>
    <property type="molecule type" value="Genomic_DNA"/>
</dbReference>
<feature type="region of interest" description="Disordered" evidence="1">
    <location>
        <begin position="201"/>
        <end position="262"/>
    </location>
</feature>
<gene>
    <name evidence="3" type="ORF">ILUMI_04515</name>
</gene>
<feature type="region of interest" description="Disordered" evidence="1">
    <location>
        <begin position="1"/>
        <end position="39"/>
    </location>
</feature>
<feature type="region of interest" description="Disordered" evidence="1">
    <location>
        <begin position="519"/>
        <end position="551"/>
    </location>
</feature>
<dbReference type="InterPro" id="IPR031813">
    <property type="entry name" value="DUF4745"/>
</dbReference>
<feature type="compositionally biased region" description="Polar residues" evidence="1">
    <location>
        <begin position="539"/>
        <end position="551"/>
    </location>
</feature>
<reference evidence="3" key="1">
    <citation type="submission" date="2019-08" db="EMBL/GenBank/DDBJ databases">
        <title>The genome of the North American firefly Photinus pyralis.</title>
        <authorList>
            <consortium name="Photinus pyralis genome working group"/>
            <person name="Fallon T.R."/>
            <person name="Sander Lower S.E."/>
            <person name="Weng J.-K."/>
        </authorList>
    </citation>
    <scope>NUCLEOTIDE SEQUENCE</scope>
    <source>
        <strain evidence="3">TRF0915ILg1</strain>
        <tissue evidence="3">Whole body</tissue>
    </source>
</reference>
<evidence type="ECO:0000313" key="3">
    <source>
        <dbReference type="EMBL" id="KAF2901672.1"/>
    </source>
</evidence>
<evidence type="ECO:0000256" key="1">
    <source>
        <dbReference type="SAM" id="MobiDB-lite"/>
    </source>
</evidence>
<feature type="compositionally biased region" description="Acidic residues" evidence="1">
    <location>
        <begin position="527"/>
        <end position="538"/>
    </location>
</feature>
<feature type="region of interest" description="Disordered" evidence="1">
    <location>
        <begin position="460"/>
        <end position="497"/>
    </location>
</feature>